<evidence type="ECO:0000256" key="1">
    <source>
        <dbReference type="SAM" id="Coils"/>
    </source>
</evidence>
<dbReference type="AlphaFoldDB" id="A0A9J6BZR5"/>
<organism evidence="3 4">
    <name type="scientific">Polypedilum vanderplanki</name>
    <name type="common">Sleeping chironomid midge</name>
    <dbReference type="NCBI Taxonomy" id="319348"/>
    <lineage>
        <taxon>Eukaryota</taxon>
        <taxon>Metazoa</taxon>
        <taxon>Ecdysozoa</taxon>
        <taxon>Arthropoda</taxon>
        <taxon>Hexapoda</taxon>
        <taxon>Insecta</taxon>
        <taxon>Pterygota</taxon>
        <taxon>Neoptera</taxon>
        <taxon>Endopterygota</taxon>
        <taxon>Diptera</taxon>
        <taxon>Nematocera</taxon>
        <taxon>Chironomoidea</taxon>
        <taxon>Chironomidae</taxon>
        <taxon>Chironominae</taxon>
        <taxon>Polypedilum</taxon>
        <taxon>Polypedilum</taxon>
    </lineage>
</organism>
<proteinExistence type="predicted"/>
<keyword evidence="4" id="KW-1185">Reference proteome</keyword>
<dbReference type="Proteomes" id="UP001107558">
    <property type="component" value="Chromosome 2"/>
</dbReference>
<reference evidence="3" key="1">
    <citation type="submission" date="2021-03" db="EMBL/GenBank/DDBJ databases">
        <title>Chromosome level genome of the anhydrobiotic midge Polypedilum vanderplanki.</title>
        <authorList>
            <person name="Yoshida Y."/>
            <person name="Kikawada T."/>
            <person name="Gusev O."/>
        </authorList>
    </citation>
    <scope>NUCLEOTIDE SEQUENCE</scope>
    <source>
        <strain evidence="3">NIAS01</strain>
        <tissue evidence="3">Whole body or cell culture</tissue>
    </source>
</reference>
<dbReference type="EMBL" id="JADBJN010000002">
    <property type="protein sequence ID" value="KAG5675069.1"/>
    <property type="molecule type" value="Genomic_DNA"/>
</dbReference>
<protein>
    <submittedName>
        <fullName evidence="3">Uncharacterized protein</fullName>
    </submittedName>
</protein>
<feature type="compositionally biased region" description="Basic and acidic residues" evidence="2">
    <location>
        <begin position="72"/>
        <end position="81"/>
    </location>
</feature>
<evidence type="ECO:0000313" key="3">
    <source>
        <dbReference type="EMBL" id="KAG5675069.1"/>
    </source>
</evidence>
<dbReference type="OrthoDB" id="6150133at2759"/>
<feature type="coiled-coil region" evidence="1">
    <location>
        <begin position="353"/>
        <end position="380"/>
    </location>
</feature>
<gene>
    <name evidence="3" type="ORF">PVAND_005006</name>
</gene>
<sequence length="477" mass="55468">MEEGEYWNNLESFVDKNENIKPPSPPPPILAPNAKDTVGNWLKNIPSRNIANKKNKNELKSKSKNITAVQKAKKEESDKNNTQKAMKKKPDSVSAKRSRKCLLEGSNESVKKLYVPRLFLNKKTKFKSKNKNKEKLFFGPVVECNFNLPRVSQQLERLMGSSVVRLTDRKYMLDLQKRIQEDYHDTLMKRISNRQSEEVKRELGIMLRPRPDIRKFSKVLFTAQSIVLASELERERRSGNVGNEKYPKMIAEHPVFVINNKSNALLMNKRNKLKTVRAKNAEELIKQGKRWERERVMMTEQERVNEIEARKEREKMLEDHTLYIFDAEKADIGSMDFMKIKSKKFTDCEIDLKNFLLSERENMKIKRMEEQNEFMKAQESKKASQNLTVATPTALRSQDIGSFDEKQESTDEKSENVAGIRILENDSKLQISAEEMRRKQAKKDEDPKIARFKGTENVREMYALAEQIISSDVIKGA</sequence>
<feature type="region of interest" description="Disordered" evidence="2">
    <location>
        <begin position="16"/>
        <end position="35"/>
    </location>
</feature>
<name>A0A9J6BZR5_POLVA</name>
<evidence type="ECO:0000313" key="4">
    <source>
        <dbReference type="Proteomes" id="UP001107558"/>
    </source>
</evidence>
<evidence type="ECO:0000256" key="2">
    <source>
        <dbReference type="SAM" id="MobiDB-lite"/>
    </source>
</evidence>
<keyword evidence="1" id="KW-0175">Coiled coil</keyword>
<comment type="caution">
    <text evidence="3">The sequence shown here is derived from an EMBL/GenBank/DDBJ whole genome shotgun (WGS) entry which is preliminary data.</text>
</comment>
<feature type="region of interest" description="Disordered" evidence="2">
    <location>
        <begin position="45"/>
        <end position="98"/>
    </location>
</feature>
<accession>A0A9J6BZR5</accession>